<dbReference type="EC" id="1.11.1.24" evidence="2"/>
<evidence type="ECO:0000313" key="13">
    <source>
        <dbReference type="EMBL" id="CAA2109440.1"/>
    </source>
</evidence>
<dbReference type="GO" id="GO:0045454">
    <property type="term" value="P:cell redox homeostasis"/>
    <property type="evidence" value="ECO:0007669"/>
    <property type="project" value="TreeGrafter"/>
</dbReference>
<keyword evidence="6" id="KW-1015">Disulfide bond</keyword>
<keyword evidence="7" id="KW-0676">Redox-active center</keyword>
<evidence type="ECO:0000256" key="1">
    <source>
        <dbReference type="ARBA" id="ARBA00003330"/>
    </source>
</evidence>
<dbReference type="GO" id="GO:0005737">
    <property type="term" value="C:cytoplasm"/>
    <property type="evidence" value="ECO:0007669"/>
    <property type="project" value="TreeGrafter"/>
</dbReference>
<reference evidence="13" key="1">
    <citation type="submission" date="2019-12" db="EMBL/GenBank/DDBJ databases">
        <authorList>
            <person name="Cremers G."/>
        </authorList>
    </citation>
    <scope>NUCLEOTIDE SEQUENCE</scope>
    <source>
        <strain evidence="13">Vvax</strain>
    </source>
</reference>
<evidence type="ECO:0000256" key="2">
    <source>
        <dbReference type="ARBA" id="ARBA00013017"/>
    </source>
</evidence>
<evidence type="ECO:0000256" key="6">
    <source>
        <dbReference type="ARBA" id="ARBA00023157"/>
    </source>
</evidence>
<comment type="similarity">
    <text evidence="9">Belongs to the peroxiredoxin family. BCP/PrxQ subfamily.</text>
</comment>
<dbReference type="InterPro" id="IPR013766">
    <property type="entry name" value="Thioredoxin_domain"/>
</dbReference>
<name>A0A679JSY9_VARPD</name>
<dbReference type="RefSeq" id="WP_339093397.1">
    <property type="nucleotide sequence ID" value="NZ_LR743508.1"/>
</dbReference>
<dbReference type="Pfam" id="PF00578">
    <property type="entry name" value="AhpC-TSA"/>
    <property type="match status" value="1"/>
</dbReference>
<gene>
    <name evidence="13" type="primary">bcp_3</name>
    <name evidence="13" type="ORF">VVAX_05711</name>
</gene>
<comment type="function">
    <text evidence="1">Thiol-specific peroxidase that catalyzes the reduction of hydrogen peroxide and organic hydroperoxides to water and alcohols, respectively. Plays a role in cell protection against oxidative stress by detoxifying peroxides and as sensor of hydrogen peroxide-mediated signaling events.</text>
</comment>
<organism evidence="13">
    <name type="scientific">Variovorax paradoxus</name>
    <dbReference type="NCBI Taxonomy" id="34073"/>
    <lineage>
        <taxon>Bacteria</taxon>
        <taxon>Pseudomonadati</taxon>
        <taxon>Pseudomonadota</taxon>
        <taxon>Betaproteobacteria</taxon>
        <taxon>Burkholderiales</taxon>
        <taxon>Comamonadaceae</taxon>
        <taxon>Variovorax</taxon>
    </lineage>
</organism>
<evidence type="ECO:0000256" key="3">
    <source>
        <dbReference type="ARBA" id="ARBA00022559"/>
    </source>
</evidence>
<dbReference type="EMBL" id="LR743508">
    <property type="protein sequence ID" value="CAA2109440.1"/>
    <property type="molecule type" value="Genomic_DNA"/>
</dbReference>
<dbReference type="SUPFAM" id="SSF52833">
    <property type="entry name" value="Thioredoxin-like"/>
    <property type="match status" value="1"/>
</dbReference>
<evidence type="ECO:0000256" key="8">
    <source>
        <dbReference type="ARBA" id="ARBA00032824"/>
    </source>
</evidence>
<dbReference type="GO" id="GO:0008379">
    <property type="term" value="F:thioredoxin peroxidase activity"/>
    <property type="evidence" value="ECO:0007669"/>
    <property type="project" value="TreeGrafter"/>
</dbReference>
<evidence type="ECO:0000256" key="11">
    <source>
        <dbReference type="ARBA" id="ARBA00049091"/>
    </source>
</evidence>
<keyword evidence="4" id="KW-0049">Antioxidant</keyword>
<accession>A0A679JSY9</accession>
<protein>
    <recommendedName>
        <fullName evidence="2">thioredoxin-dependent peroxiredoxin</fullName>
        <ecNumber evidence="2">1.11.1.24</ecNumber>
    </recommendedName>
    <alternativeName>
        <fullName evidence="8">Thioredoxin peroxidase</fullName>
    </alternativeName>
    <alternativeName>
        <fullName evidence="10">Thioredoxin-dependent peroxiredoxin Bcp</fullName>
    </alternativeName>
</protein>
<evidence type="ECO:0000256" key="5">
    <source>
        <dbReference type="ARBA" id="ARBA00023002"/>
    </source>
</evidence>
<keyword evidence="3 13" id="KW-0575">Peroxidase</keyword>
<dbReference type="GO" id="GO:0034599">
    <property type="term" value="P:cellular response to oxidative stress"/>
    <property type="evidence" value="ECO:0007669"/>
    <property type="project" value="TreeGrafter"/>
</dbReference>
<dbReference type="InterPro" id="IPR050924">
    <property type="entry name" value="Peroxiredoxin_BCP/PrxQ"/>
</dbReference>
<evidence type="ECO:0000256" key="10">
    <source>
        <dbReference type="ARBA" id="ARBA00042639"/>
    </source>
</evidence>
<keyword evidence="5 13" id="KW-0560">Oxidoreductase</keyword>
<proteinExistence type="inferred from homology"/>
<dbReference type="Gene3D" id="3.40.30.10">
    <property type="entry name" value="Glutaredoxin"/>
    <property type="match status" value="1"/>
</dbReference>
<evidence type="ECO:0000259" key="12">
    <source>
        <dbReference type="PROSITE" id="PS51352"/>
    </source>
</evidence>
<evidence type="ECO:0000256" key="9">
    <source>
        <dbReference type="ARBA" id="ARBA00038489"/>
    </source>
</evidence>
<dbReference type="AlphaFoldDB" id="A0A679JSY9"/>
<feature type="domain" description="Thioredoxin" evidence="12">
    <location>
        <begin position="24"/>
        <end position="197"/>
    </location>
</feature>
<dbReference type="PANTHER" id="PTHR42801:SF7">
    <property type="entry name" value="SLL1159 PROTEIN"/>
    <property type="match status" value="1"/>
</dbReference>
<dbReference type="CDD" id="cd02970">
    <property type="entry name" value="PRX_like2"/>
    <property type="match status" value="1"/>
</dbReference>
<evidence type="ECO:0000256" key="4">
    <source>
        <dbReference type="ARBA" id="ARBA00022862"/>
    </source>
</evidence>
<dbReference type="InterPro" id="IPR036249">
    <property type="entry name" value="Thioredoxin-like_sf"/>
</dbReference>
<comment type="catalytic activity">
    <reaction evidence="11">
        <text>a hydroperoxide + [thioredoxin]-dithiol = an alcohol + [thioredoxin]-disulfide + H2O</text>
        <dbReference type="Rhea" id="RHEA:62620"/>
        <dbReference type="Rhea" id="RHEA-COMP:10698"/>
        <dbReference type="Rhea" id="RHEA-COMP:10700"/>
        <dbReference type="ChEBI" id="CHEBI:15377"/>
        <dbReference type="ChEBI" id="CHEBI:29950"/>
        <dbReference type="ChEBI" id="CHEBI:30879"/>
        <dbReference type="ChEBI" id="CHEBI:35924"/>
        <dbReference type="ChEBI" id="CHEBI:50058"/>
        <dbReference type="EC" id="1.11.1.24"/>
    </reaction>
</comment>
<sequence>MTPAGMLAEADEVFDATGIAARAVRAGDSAPDVTLPDAAGSPVRLADLWQRGPLVIVFYRGGWCTYCNLQLRAWQQQSAELDRLGATLVAISPQTPDNSMSTAEANALAFTVLSDSALDAANGFGLAYALHPDLVDYYGSVGTDIPVLNGNGQWVLPVPATYVVDSAGRIRFALIEEDVRRRAEPRDVLAAIEALQQQP</sequence>
<dbReference type="PANTHER" id="PTHR42801">
    <property type="entry name" value="THIOREDOXIN-DEPENDENT PEROXIDE REDUCTASE"/>
    <property type="match status" value="1"/>
</dbReference>
<dbReference type="InterPro" id="IPR000866">
    <property type="entry name" value="AhpC/TSA"/>
</dbReference>
<dbReference type="PROSITE" id="PS51352">
    <property type="entry name" value="THIOREDOXIN_2"/>
    <property type="match status" value="1"/>
</dbReference>
<evidence type="ECO:0000256" key="7">
    <source>
        <dbReference type="ARBA" id="ARBA00023284"/>
    </source>
</evidence>